<dbReference type="Proteomes" id="UP000266313">
    <property type="component" value="Chromosome"/>
</dbReference>
<gene>
    <name evidence="1" type="ORF">sS8_4329</name>
</gene>
<protein>
    <submittedName>
        <fullName evidence="1">Uncharacterized protein</fullName>
    </submittedName>
</protein>
<proteinExistence type="predicted"/>
<dbReference type="EMBL" id="AP017928">
    <property type="protein sequence ID" value="BBA36259.1"/>
    <property type="molecule type" value="Genomic_DNA"/>
</dbReference>
<evidence type="ECO:0000313" key="1">
    <source>
        <dbReference type="EMBL" id="BBA36259.1"/>
    </source>
</evidence>
<dbReference type="KEGG" id="mmai:sS8_4329"/>
<dbReference type="RefSeq" id="WP_119631463.1">
    <property type="nucleotide sequence ID" value="NZ_AP017928.1"/>
</dbReference>
<sequence length="102" mass="11242">MESLIQNLQRTIRALETLSEQKLPEADQVDELLDQLFQQKIDLVNLSVSSSSPAYQQAVQAMSQAAARVEKAAKEPSRLNEAVPVVFDAVGKLAKLLNHVMP</sequence>
<evidence type="ECO:0000313" key="2">
    <source>
        <dbReference type="Proteomes" id="UP000266313"/>
    </source>
</evidence>
<keyword evidence="2" id="KW-1185">Reference proteome</keyword>
<dbReference type="OrthoDB" id="5569957at2"/>
<organism evidence="1 2">
    <name type="scientific">Methylocaldum marinum</name>
    <dbReference type="NCBI Taxonomy" id="1432792"/>
    <lineage>
        <taxon>Bacteria</taxon>
        <taxon>Pseudomonadati</taxon>
        <taxon>Pseudomonadota</taxon>
        <taxon>Gammaproteobacteria</taxon>
        <taxon>Methylococcales</taxon>
        <taxon>Methylococcaceae</taxon>
        <taxon>Methylocaldum</taxon>
    </lineage>
</organism>
<dbReference type="AlphaFoldDB" id="A0A250L1T7"/>
<reference evidence="1 2" key="1">
    <citation type="submission" date="2016-12" db="EMBL/GenBank/DDBJ databases">
        <title>Genome sequencing of Methylocaldum marinum.</title>
        <authorList>
            <person name="Takeuchi M."/>
            <person name="Kamagata Y."/>
            <person name="Hiraoka S."/>
            <person name="Oshima K."/>
            <person name="Hattori M."/>
            <person name="Iwasaki W."/>
        </authorList>
    </citation>
    <scope>NUCLEOTIDE SEQUENCE [LARGE SCALE GENOMIC DNA]</scope>
    <source>
        <strain evidence="1 2">S8</strain>
    </source>
</reference>
<accession>A0A250L1T7</accession>
<name>A0A250L1T7_9GAMM</name>